<dbReference type="GO" id="GO:0045104">
    <property type="term" value="P:intermediate filament cytoskeleton organization"/>
    <property type="evidence" value="ECO:0007669"/>
    <property type="project" value="TreeGrafter"/>
</dbReference>
<accession>A0A151LYE0</accession>
<dbReference type="InterPro" id="IPR002957">
    <property type="entry name" value="Keratin_I"/>
</dbReference>
<dbReference type="Proteomes" id="UP000050525">
    <property type="component" value="Unassembled WGS sequence"/>
</dbReference>
<keyword evidence="4 6" id="KW-0175">Coiled coil</keyword>
<dbReference type="GO" id="GO:0005198">
    <property type="term" value="F:structural molecule activity"/>
    <property type="evidence" value="ECO:0007669"/>
    <property type="project" value="InterPro"/>
</dbReference>
<evidence type="ECO:0000256" key="3">
    <source>
        <dbReference type="ARBA" id="ARBA00022754"/>
    </source>
</evidence>
<dbReference type="GO" id="GO:0045095">
    <property type="term" value="C:keratin filament"/>
    <property type="evidence" value="ECO:0007669"/>
    <property type="project" value="TreeGrafter"/>
</dbReference>
<dbReference type="STRING" id="8496.A0A151LYE0"/>
<dbReference type="InterPro" id="IPR018039">
    <property type="entry name" value="IF_conserved"/>
</dbReference>
<dbReference type="AlphaFoldDB" id="A0A151LYE0"/>
<dbReference type="PRINTS" id="PR01248">
    <property type="entry name" value="TYPE1KERATIN"/>
</dbReference>
<name>A0A151LYE0_ALLMI</name>
<dbReference type="PROSITE" id="PS51842">
    <property type="entry name" value="IF_ROD_2"/>
    <property type="match status" value="1"/>
</dbReference>
<sequence length="412" mass="46199">MTRKTTAASVYAGAGGSGSRISVPWGSGGGYGASSIYLGASGGSGGGYGASGIYLGGSAVIHNEKETMQDLNDRLASYLEKVRSLETANHNLEVQIREFLEKKGPSTQDWSHYWDIIEDLRNKIYEESVDNARIVLQIDNARLAADDFRVKYEGELAIRQSVEADIAGLRKVIDDTNMSRLQLESEIENLKEELIYMKKNHEEEAKSLQAQVSGSGLTVEVDAPKTHDLGKIMADIRAQYEALAQKNREDLDKYWNQQITESTIEITQSTKDMDTAHGTLTELRRTYQTLEIELESLRNLKASLEANLMEVENRYGMQLEHLNRLLLRTEEELMQVRTEVQRQAEEYQALLNIKVKLEAEIATYRQLLEGGEEFSLKDALAEDSSHKIYIHASKQIVDGKVVSETTETKALK</sequence>
<dbReference type="InterPro" id="IPR039008">
    <property type="entry name" value="IF_rod_dom"/>
</dbReference>
<dbReference type="FunFam" id="1.20.5.170:FF:000002">
    <property type="entry name" value="Type I keratin KA11"/>
    <property type="match status" value="1"/>
</dbReference>
<comment type="caution">
    <text evidence="8">The sequence shown here is derived from an EMBL/GenBank/DDBJ whole genome shotgun (WGS) entry which is preliminary data.</text>
</comment>
<evidence type="ECO:0000313" key="8">
    <source>
        <dbReference type="EMBL" id="KYO17285.1"/>
    </source>
</evidence>
<feature type="coiled-coil region" evidence="6">
    <location>
        <begin position="173"/>
        <end position="211"/>
    </location>
</feature>
<dbReference type="PANTHER" id="PTHR23239">
    <property type="entry name" value="INTERMEDIATE FILAMENT"/>
    <property type="match status" value="1"/>
</dbReference>
<dbReference type="PANTHER" id="PTHR23239:SF349">
    <property type="entry name" value="KERATIN, TYPE I CYTOSKELETAL 18"/>
    <property type="match status" value="1"/>
</dbReference>
<keyword evidence="1" id="KW-0597">Phosphoprotein</keyword>
<feature type="domain" description="IF rod" evidence="7">
    <location>
        <begin position="64"/>
        <end position="375"/>
    </location>
</feature>
<evidence type="ECO:0000256" key="5">
    <source>
        <dbReference type="RuleBase" id="RU000685"/>
    </source>
</evidence>
<evidence type="ECO:0000256" key="1">
    <source>
        <dbReference type="ARBA" id="ARBA00022553"/>
    </source>
</evidence>
<evidence type="ECO:0000256" key="2">
    <source>
        <dbReference type="ARBA" id="ARBA00022744"/>
    </source>
</evidence>
<dbReference type="PROSITE" id="PS00226">
    <property type="entry name" value="IF_ROD_1"/>
    <property type="match status" value="1"/>
</dbReference>
<dbReference type="Pfam" id="PF00038">
    <property type="entry name" value="Filament"/>
    <property type="match status" value="1"/>
</dbReference>
<comment type="similarity">
    <text evidence="5">Belongs to the intermediate filament family.</text>
</comment>
<dbReference type="eggNOG" id="ENOG502QUS8">
    <property type="taxonomic scope" value="Eukaryota"/>
</dbReference>
<dbReference type="FunFam" id="1.20.5.500:FF:000001">
    <property type="entry name" value="Type II keratin 23"/>
    <property type="match status" value="1"/>
</dbReference>
<gene>
    <name evidence="8" type="primary">KRT18</name>
    <name evidence="8" type="ORF">Y1Q_0017730</name>
</gene>
<reference evidence="8 9" key="1">
    <citation type="journal article" date="2012" name="Genome Biol.">
        <title>Sequencing three crocodilian genomes to illuminate the evolution of archosaurs and amniotes.</title>
        <authorList>
            <person name="St John J.A."/>
            <person name="Braun E.L."/>
            <person name="Isberg S.R."/>
            <person name="Miles L.G."/>
            <person name="Chong A.Y."/>
            <person name="Gongora J."/>
            <person name="Dalzell P."/>
            <person name="Moran C."/>
            <person name="Bed'hom B."/>
            <person name="Abzhanov A."/>
            <person name="Burgess S.C."/>
            <person name="Cooksey A.M."/>
            <person name="Castoe T.A."/>
            <person name="Crawford N.G."/>
            <person name="Densmore L.D."/>
            <person name="Drew J.C."/>
            <person name="Edwards S.V."/>
            <person name="Faircloth B.C."/>
            <person name="Fujita M.K."/>
            <person name="Greenwold M.J."/>
            <person name="Hoffmann F.G."/>
            <person name="Howard J.M."/>
            <person name="Iguchi T."/>
            <person name="Janes D.E."/>
            <person name="Khan S.Y."/>
            <person name="Kohno S."/>
            <person name="de Koning A.J."/>
            <person name="Lance S.L."/>
            <person name="McCarthy F.M."/>
            <person name="McCormack J.E."/>
            <person name="Merchant M.E."/>
            <person name="Peterson D.G."/>
            <person name="Pollock D.D."/>
            <person name="Pourmand N."/>
            <person name="Raney B.J."/>
            <person name="Roessler K.A."/>
            <person name="Sanford J.R."/>
            <person name="Sawyer R.H."/>
            <person name="Schmidt C.J."/>
            <person name="Triplett E.W."/>
            <person name="Tuberville T.D."/>
            <person name="Venegas-Anaya M."/>
            <person name="Howard J.T."/>
            <person name="Jarvis E.D."/>
            <person name="Guillette L.J.Jr."/>
            <person name="Glenn T.C."/>
            <person name="Green R.E."/>
            <person name="Ray D.A."/>
        </authorList>
    </citation>
    <scope>NUCLEOTIDE SEQUENCE [LARGE SCALE GENOMIC DNA]</scope>
    <source>
        <strain evidence="8">KSC_2009_1</strain>
    </source>
</reference>
<dbReference type="SUPFAM" id="SSF64593">
    <property type="entry name" value="Intermediate filament protein, coiled coil region"/>
    <property type="match status" value="2"/>
</dbReference>
<dbReference type="Gene3D" id="1.20.5.1160">
    <property type="entry name" value="Vasodilator-stimulated phosphoprotein"/>
    <property type="match status" value="1"/>
</dbReference>
<organism evidence="8 9">
    <name type="scientific">Alligator mississippiensis</name>
    <name type="common">American alligator</name>
    <dbReference type="NCBI Taxonomy" id="8496"/>
    <lineage>
        <taxon>Eukaryota</taxon>
        <taxon>Metazoa</taxon>
        <taxon>Chordata</taxon>
        <taxon>Craniata</taxon>
        <taxon>Vertebrata</taxon>
        <taxon>Euteleostomi</taxon>
        <taxon>Archelosauria</taxon>
        <taxon>Archosauria</taxon>
        <taxon>Crocodylia</taxon>
        <taxon>Alligatoridae</taxon>
        <taxon>Alligatorinae</taxon>
        <taxon>Alligator</taxon>
    </lineage>
</organism>
<dbReference type="Gene3D" id="1.20.5.500">
    <property type="entry name" value="Single helix bin"/>
    <property type="match status" value="1"/>
</dbReference>
<proteinExistence type="inferred from homology"/>
<protein>
    <submittedName>
        <fullName evidence="8">Keratin, type I cytoskeletal 18</fullName>
    </submittedName>
</protein>
<feature type="coiled-coil region" evidence="6">
    <location>
        <begin position="280"/>
        <end position="367"/>
    </location>
</feature>
<keyword evidence="9" id="KW-1185">Reference proteome</keyword>
<evidence type="ECO:0000256" key="6">
    <source>
        <dbReference type="SAM" id="Coils"/>
    </source>
</evidence>
<keyword evidence="3 5" id="KW-0403">Intermediate filament</keyword>
<evidence type="ECO:0000313" key="9">
    <source>
        <dbReference type="Proteomes" id="UP000050525"/>
    </source>
</evidence>
<dbReference type="FunFam" id="1.20.5.1160:FF:000002">
    <property type="entry name" value="Type I keratin 10"/>
    <property type="match status" value="1"/>
</dbReference>
<evidence type="ECO:0000259" key="7">
    <source>
        <dbReference type="PROSITE" id="PS51842"/>
    </source>
</evidence>
<feature type="coiled-coil region" evidence="6">
    <location>
        <begin position="61"/>
        <end position="102"/>
    </location>
</feature>
<dbReference type="SMART" id="SM01391">
    <property type="entry name" value="Filament"/>
    <property type="match status" value="1"/>
</dbReference>
<dbReference type="Gene3D" id="1.20.5.170">
    <property type="match status" value="1"/>
</dbReference>
<evidence type="ECO:0000256" key="4">
    <source>
        <dbReference type="ARBA" id="ARBA00023054"/>
    </source>
</evidence>
<dbReference type="EMBL" id="AKHW03007029">
    <property type="protein sequence ID" value="KYO17285.1"/>
    <property type="molecule type" value="Genomic_DNA"/>
</dbReference>
<keyword evidence="2" id="KW-0416">Keratin</keyword>